<reference evidence="3" key="1">
    <citation type="journal article" date="2019" name="Int. J. Syst. Evol. Microbiol.">
        <title>The Global Catalogue of Microorganisms (GCM) 10K type strain sequencing project: providing services to taxonomists for standard genome sequencing and annotation.</title>
        <authorList>
            <consortium name="The Broad Institute Genomics Platform"/>
            <consortium name="The Broad Institute Genome Sequencing Center for Infectious Disease"/>
            <person name="Wu L."/>
            <person name="Ma J."/>
        </authorList>
    </citation>
    <scope>NUCLEOTIDE SEQUENCE [LARGE SCALE GENOMIC DNA]</scope>
    <source>
        <strain evidence="3">JCM 17687</strain>
    </source>
</reference>
<evidence type="ECO:0000256" key="1">
    <source>
        <dbReference type="SAM" id="MobiDB-lite"/>
    </source>
</evidence>
<gene>
    <name evidence="2" type="ORF">GCM10023258_20440</name>
</gene>
<comment type="caution">
    <text evidence="2">The sequence shown here is derived from an EMBL/GenBank/DDBJ whole genome shotgun (WGS) entry which is preliminary data.</text>
</comment>
<dbReference type="RefSeq" id="WP_345507361.1">
    <property type="nucleotide sequence ID" value="NZ_BAABIW010000014.1"/>
</dbReference>
<evidence type="ECO:0000313" key="3">
    <source>
        <dbReference type="Proteomes" id="UP001500427"/>
    </source>
</evidence>
<feature type="region of interest" description="Disordered" evidence="1">
    <location>
        <begin position="27"/>
        <end position="71"/>
    </location>
</feature>
<accession>A0ABP9JBL5</accession>
<evidence type="ECO:0000313" key="2">
    <source>
        <dbReference type="EMBL" id="GAA5026563.1"/>
    </source>
</evidence>
<proteinExistence type="predicted"/>
<evidence type="ECO:0008006" key="4">
    <source>
        <dbReference type="Google" id="ProtNLM"/>
    </source>
</evidence>
<name>A0ABP9JBL5_9MICO</name>
<keyword evidence="3" id="KW-1185">Reference proteome</keyword>
<dbReference type="EMBL" id="BAABIW010000014">
    <property type="protein sequence ID" value="GAA5026563.1"/>
    <property type="molecule type" value="Genomic_DNA"/>
</dbReference>
<protein>
    <recommendedName>
        <fullName evidence="4">Lipoprotein LpqN</fullName>
    </recommendedName>
</protein>
<organism evidence="2 3">
    <name type="scientific">Terrabacter aeriphilus</name>
    <dbReference type="NCBI Taxonomy" id="515662"/>
    <lineage>
        <taxon>Bacteria</taxon>
        <taxon>Bacillati</taxon>
        <taxon>Actinomycetota</taxon>
        <taxon>Actinomycetes</taxon>
        <taxon>Micrococcales</taxon>
        <taxon>Intrasporangiaceae</taxon>
        <taxon>Terrabacter</taxon>
    </lineage>
</organism>
<dbReference type="Gene3D" id="3.40.1000.10">
    <property type="entry name" value="Mog1/PsbP, alpha/beta/alpha sandwich"/>
    <property type="match status" value="1"/>
</dbReference>
<dbReference type="Proteomes" id="UP001500427">
    <property type="component" value="Unassembled WGS sequence"/>
</dbReference>
<feature type="compositionally biased region" description="Low complexity" evidence="1">
    <location>
        <begin position="27"/>
        <end position="52"/>
    </location>
</feature>
<dbReference type="PROSITE" id="PS51257">
    <property type="entry name" value="PROKAR_LIPOPROTEIN"/>
    <property type="match status" value="1"/>
</dbReference>
<sequence>MTALPTRVLSVGALTCALVLTGCSKGTTETAAPPAASSTTASAAPSTTPSTTGTGGATADGDEVRGRAGSYTVVPPEGWAEATSKADGVADIDLVLLSSKKVDGFANNLVVLKTAGDRSVLDGELAKGKEQMSAAGRTVAPAPAVTVGGVAAEGFTTTFEQQGVKVTARSFGVQRDGSIYLLTLSSSQGDADHAMDELEELLSSWTWS</sequence>